<accession>A0A9P7VI54</accession>
<dbReference type="RefSeq" id="XP_043033869.1">
    <property type="nucleotide sequence ID" value="XM_043187453.1"/>
</dbReference>
<sequence>MHFPIAQTDQQRYFFCYDLQEQSPPKDEPILLLLYCDAFPEKKLYLVKQAKKELAWYEHL</sequence>
<dbReference type="OrthoDB" id="2994510at2759"/>
<protein>
    <submittedName>
        <fullName evidence="1">Uncharacterized protein</fullName>
    </submittedName>
</protein>
<dbReference type="EMBL" id="MU250572">
    <property type="protein sequence ID" value="KAG7440369.1"/>
    <property type="molecule type" value="Genomic_DNA"/>
</dbReference>
<evidence type="ECO:0000313" key="1">
    <source>
        <dbReference type="EMBL" id="KAG7440369.1"/>
    </source>
</evidence>
<evidence type="ECO:0000313" key="2">
    <source>
        <dbReference type="Proteomes" id="UP000812287"/>
    </source>
</evidence>
<name>A0A9P7VI54_9AGAR</name>
<dbReference type="AlphaFoldDB" id="A0A9P7VI54"/>
<dbReference type="Proteomes" id="UP000812287">
    <property type="component" value="Unassembled WGS sequence"/>
</dbReference>
<keyword evidence="2" id="KW-1185">Reference proteome</keyword>
<gene>
    <name evidence="1" type="ORF">BT62DRAFT_938043</name>
</gene>
<organism evidence="1 2">
    <name type="scientific">Guyanagaster necrorhizus</name>
    <dbReference type="NCBI Taxonomy" id="856835"/>
    <lineage>
        <taxon>Eukaryota</taxon>
        <taxon>Fungi</taxon>
        <taxon>Dikarya</taxon>
        <taxon>Basidiomycota</taxon>
        <taxon>Agaricomycotina</taxon>
        <taxon>Agaricomycetes</taxon>
        <taxon>Agaricomycetidae</taxon>
        <taxon>Agaricales</taxon>
        <taxon>Marasmiineae</taxon>
        <taxon>Physalacriaceae</taxon>
        <taxon>Guyanagaster</taxon>
    </lineage>
</organism>
<proteinExistence type="predicted"/>
<reference evidence="1" key="1">
    <citation type="submission" date="2020-11" db="EMBL/GenBank/DDBJ databases">
        <title>Adaptations for nitrogen fixation in a non-lichenized fungal sporocarp promotes dispersal by wood-feeding termites.</title>
        <authorList>
            <consortium name="DOE Joint Genome Institute"/>
            <person name="Koch R.A."/>
            <person name="Yoon G."/>
            <person name="Arayal U."/>
            <person name="Lail K."/>
            <person name="Amirebrahimi M."/>
            <person name="Labutti K."/>
            <person name="Lipzen A."/>
            <person name="Riley R."/>
            <person name="Barry K."/>
            <person name="Henrissat B."/>
            <person name="Grigoriev I.V."/>
            <person name="Herr J.R."/>
            <person name="Aime M.C."/>
        </authorList>
    </citation>
    <scope>NUCLEOTIDE SEQUENCE</scope>
    <source>
        <strain evidence="1">MCA 3950</strain>
    </source>
</reference>
<comment type="caution">
    <text evidence="1">The sequence shown here is derived from an EMBL/GenBank/DDBJ whole genome shotgun (WGS) entry which is preliminary data.</text>
</comment>
<dbReference type="GeneID" id="66109750"/>